<dbReference type="AlphaFoldDB" id="A0A9J8CW06"/>
<evidence type="ECO:0000259" key="6">
    <source>
        <dbReference type="PROSITE" id="PS50102"/>
    </source>
</evidence>
<feature type="domain" description="RRM" evidence="6">
    <location>
        <begin position="45"/>
        <end position="123"/>
    </location>
</feature>
<evidence type="ECO:0000256" key="1">
    <source>
        <dbReference type="ARBA" id="ARBA00004604"/>
    </source>
</evidence>
<keyword evidence="3" id="KW-0539">Nucleus</keyword>
<sequence>MTEGKSSEKPAKNLLALNPKEEAEFQKKVQQVKNRPKKVQSLSPGVLYVGHLPRGLFERQLKSYFQQFGKVTRIRVSRSKKTGRSKGYGFVEFECDEVAKIVAETMNNYLIGERLIKCELRVEKILHVYFFLHNMLSKHYCVLSCIGHVMPPEKVHEKLFVGSRLVFKKPMQPAVVRYNKQHGEEDLKKLGAKLLSKESKLRKRLAAKGIDYDFPGFAAQIPAKKAQSEADVSVCSEDVTPVCTPSVLERRKSIRVEDDDVDDEIVIKAKSVPENSEDVEDSEEESDEDEEEDVEEEHTT</sequence>
<evidence type="ECO:0000256" key="5">
    <source>
        <dbReference type="SAM" id="MobiDB-lite"/>
    </source>
</evidence>
<dbReference type="PANTHER" id="PTHR46754">
    <property type="entry name" value="MKI67 FHA DOMAIN-INTERACTING NUCLEOLAR PHOSPHOPROTEIN"/>
    <property type="match status" value="1"/>
</dbReference>
<protein>
    <submittedName>
        <fullName evidence="7">Nucleolar protein interacting with the FHA domain of MKI67</fullName>
    </submittedName>
</protein>
<dbReference type="InterPro" id="IPR012677">
    <property type="entry name" value="Nucleotide-bd_a/b_plait_sf"/>
</dbReference>
<evidence type="ECO:0000256" key="4">
    <source>
        <dbReference type="PROSITE-ProRule" id="PRU00176"/>
    </source>
</evidence>
<dbReference type="SUPFAM" id="SSF54928">
    <property type="entry name" value="RNA-binding domain, RBD"/>
    <property type="match status" value="1"/>
</dbReference>
<keyword evidence="2 4" id="KW-0694">RNA-binding</keyword>
<dbReference type="Ensembl" id="ENSCCRT00000161407.1">
    <property type="protein sequence ID" value="ENSCCRP00000173843.1"/>
    <property type="gene ID" value="ENSCCRG00000027193.2"/>
</dbReference>
<dbReference type="Gene3D" id="3.30.70.330">
    <property type="match status" value="1"/>
</dbReference>
<feature type="region of interest" description="Disordered" evidence="5">
    <location>
        <begin position="263"/>
        <end position="300"/>
    </location>
</feature>
<dbReference type="GO" id="GO:0005730">
    <property type="term" value="C:nucleolus"/>
    <property type="evidence" value="ECO:0007669"/>
    <property type="project" value="UniProtKB-SubCell"/>
</dbReference>
<dbReference type="Proteomes" id="UP001108240">
    <property type="component" value="Unplaced"/>
</dbReference>
<dbReference type="GeneTree" id="ENSGT00390000011515"/>
<dbReference type="InterPro" id="IPR000504">
    <property type="entry name" value="RRM_dom"/>
</dbReference>
<dbReference type="InterPro" id="IPR021043">
    <property type="entry name" value="NIFK_FHA_Ki67-binding"/>
</dbReference>
<dbReference type="Pfam" id="PF12196">
    <property type="entry name" value="hNIFK_binding"/>
    <property type="match status" value="1"/>
</dbReference>
<evidence type="ECO:0000256" key="3">
    <source>
        <dbReference type="ARBA" id="ARBA00023242"/>
    </source>
</evidence>
<comment type="subcellular location">
    <subcellularLocation>
        <location evidence="1">Nucleus</location>
        <location evidence="1">Nucleolus</location>
    </subcellularLocation>
</comment>
<dbReference type="PROSITE" id="PS50102">
    <property type="entry name" value="RRM"/>
    <property type="match status" value="1"/>
</dbReference>
<dbReference type="GO" id="GO:0003723">
    <property type="term" value="F:RNA binding"/>
    <property type="evidence" value="ECO:0007669"/>
    <property type="project" value="UniProtKB-UniRule"/>
</dbReference>
<dbReference type="Pfam" id="PF00076">
    <property type="entry name" value="RRM_1"/>
    <property type="match status" value="1"/>
</dbReference>
<dbReference type="SMART" id="SM00360">
    <property type="entry name" value="RRM"/>
    <property type="match status" value="1"/>
</dbReference>
<reference evidence="7" key="2">
    <citation type="submission" date="2025-09" db="UniProtKB">
        <authorList>
            <consortium name="Ensembl"/>
        </authorList>
    </citation>
    <scope>IDENTIFICATION</scope>
</reference>
<proteinExistence type="predicted"/>
<reference evidence="7" key="1">
    <citation type="submission" date="2025-08" db="UniProtKB">
        <authorList>
            <consortium name="Ensembl"/>
        </authorList>
    </citation>
    <scope>IDENTIFICATION</scope>
</reference>
<dbReference type="InterPro" id="IPR035979">
    <property type="entry name" value="RBD_domain_sf"/>
</dbReference>
<organism evidence="7 8">
    <name type="scientific">Cyprinus carpio carpio</name>
    <dbReference type="NCBI Taxonomy" id="630221"/>
    <lineage>
        <taxon>Eukaryota</taxon>
        <taxon>Metazoa</taxon>
        <taxon>Chordata</taxon>
        <taxon>Craniata</taxon>
        <taxon>Vertebrata</taxon>
        <taxon>Euteleostomi</taxon>
        <taxon>Actinopterygii</taxon>
        <taxon>Neopterygii</taxon>
        <taxon>Teleostei</taxon>
        <taxon>Ostariophysi</taxon>
        <taxon>Cypriniformes</taxon>
        <taxon>Cyprinidae</taxon>
        <taxon>Cyprininae</taxon>
        <taxon>Cyprinus</taxon>
    </lineage>
</organism>
<evidence type="ECO:0000313" key="7">
    <source>
        <dbReference type="Ensembl" id="ENSCCRP00000173843.1"/>
    </source>
</evidence>
<keyword evidence="8" id="KW-1185">Reference proteome</keyword>
<dbReference type="CDD" id="cd12307">
    <property type="entry name" value="RRM_NIFK_like"/>
    <property type="match status" value="1"/>
</dbReference>
<evidence type="ECO:0000256" key="2">
    <source>
        <dbReference type="ARBA" id="ARBA00022884"/>
    </source>
</evidence>
<feature type="compositionally biased region" description="Acidic residues" evidence="5">
    <location>
        <begin position="275"/>
        <end position="300"/>
    </location>
</feature>
<name>A0A9J8CW06_CYPCA</name>
<evidence type="ECO:0000313" key="8">
    <source>
        <dbReference type="Proteomes" id="UP001108240"/>
    </source>
</evidence>
<dbReference type="OMA" id="FECKDVA"/>
<accession>A0A9J8CW06</accession>